<reference evidence="2" key="1">
    <citation type="submission" date="2015-06" db="EMBL/GenBank/DDBJ databases">
        <title>Comparative genomics of Burkholderia leaf nodule symbionts.</title>
        <authorList>
            <person name="Carlier A."/>
            <person name="Eberl L."/>
            <person name="Pinto-Carbo M."/>
        </authorList>
    </citation>
    <scope>NUCLEOTIDE SEQUENCE [LARGE SCALE GENOMIC DNA]</scope>
    <source>
        <strain evidence="2">UZHbot4</strain>
    </source>
</reference>
<accession>A0A0L0M5A7</accession>
<dbReference type="AlphaFoldDB" id="A0A0L0M5A7"/>
<name>A0A0L0M5A7_9BURK</name>
<dbReference type="EMBL" id="LFJJ01000274">
    <property type="protein sequence ID" value="KND57159.1"/>
    <property type="molecule type" value="Genomic_DNA"/>
</dbReference>
<evidence type="ECO:0000313" key="1">
    <source>
        <dbReference type="EMBL" id="KND57159.1"/>
    </source>
</evidence>
<comment type="caution">
    <text evidence="1">The sequence shown here is derived from an EMBL/GenBank/DDBJ whole genome shotgun (WGS) entry which is preliminary data.</text>
</comment>
<protein>
    <submittedName>
        <fullName evidence="1">Uncharacterized protein</fullName>
    </submittedName>
</protein>
<dbReference type="PATRIC" id="fig|242163.4.peg.3841"/>
<evidence type="ECO:0000313" key="2">
    <source>
        <dbReference type="Proteomes" id="UP000036959"/>
    </source>
</evidence>
<sequence length="131" mass="14717">MCGPVSFQWRYGHDPGCVALEGNGIPTVTDDEAKARIAVLHDDAAAILAEQGLTPLQAYRLILEWVAVRHEPTLQLLVDATAYDRWYVEEVRKGLEEANDPNTKWVSDKEARASFAKKRAELLVRIKKSNE</sequence>
<gene>
    <name evidence="1" type="ORF">BVER_04941</name>
</gene>
<proteinExistence type="predicted"/>
<organism evidence="1 2">
    <name type="scientific">Candidatus Burkholderia verschuerenii</name>
    <dbReference type="NCBI Taxonomy" id="242163"/>
    <lineage>
        <taxon>Bacteria</taxon>
        <taxon>Pseudomonadati</taxon>
        <taxon>Pseudomonadota</taxon>
        <taxon>Betaproteobacteria</taxon>
        <taxon>Burkholderiales</taxon>
        <taxon>Burkholderiaceae</taxon>
        <taxon>Burkholderia</taxon>
    </lineage>
</organism>
<keyword evidence="2" id="KW-1185">Reference proteome</keyword>
<dbReference type="Proteomes" id="UP000036959">
    <property type="component" value="Unassembled WGS sequence"/>
</dbReference>